<reference evidence="2" key="1">
    <citation type="submission" date="2014-09" db="EMBL/GenBank/DDBJ databases">
        <authorList>
            <person name="Sharma Rahul"/>
            <person name="Thines Marco"/>
        </authorList>
    </citation>
    <scope>NUCLEOTIDE SEQUENCE [LARGE SCALE GENOMIC DNA]</scope>
</reference>
<keyword evidence="2" id="KW-1185">Reference proteome</keyword>
<dbReference type="RefSeq" id="XP_024572359.1">
    <property type="nucleotide sequence ID" value="XM_024730314.1"/>
</dbReference>
<evidence type="ECO:0000313" key="2">
    <source>
        <dbReference type="Proteomes" id="UP000054928"/>
    </source>
</evidence>
<name>A0A0P1A5Z9_PLAHL</name>
<dbReference type="AlphaFoldDB" id="A0A0P1A5Z9"/>
<sequence length="68" mass="7947">MLFLLFDQSRHDRTAEIDTSRFYASFNFTIVWVALILTDARRQKDDQLQGTTETMLSLKQSNKYLIGS</sequence>
<dbReference type="GeneID" id="36395367"/>
<dbReference type="EMBL" id="CCYD01000109">
    <property type="protein sequence ID" value="CEG35990.1"/>
    <property type="molecule type" value="Genomic_DNA"/>
</dbReference>
<dbReference type="Proteomes" id="UP000054928">
    <property type="component" value="Unassembled WGS sequence"/>
</dbReference>
<proteinExistence type="predicted"/>
<evidence type="ECO:0000313" key="1">
    <source>
        <dbReference type="EMBL" id="CEG35990.1"/>
    </source>
</evidence>
<protein>
    <submittedName>
        <fullName evidence="1">Uncharacterized protein</fullName>
    </submittedName>
</protein>
<organism evidence="1 2">
    <name type="scientific">Plasmopara halstedii</name>
    <name type="common">Downy mildew of sunflower</name>
    <dbReference type="NCBI Taxonomy" id="4781"/>
    <lineage>
        <taxon>Eukaryota</taxon>
        <taxon>Sar</taxon>
        <taxon>Stramenopiles</taxon>
        <taxon>Oomycota</taxon>
        <taxon>Peronosporomycetes</taxon>
        <taxon>Peronosporales</taxon>
        <taxon>Peronosporaceae</taxon>
        <taxon>Plasmopara</taxon>
    </lineage>
</organism>
<accession>A0A0P1A5Z9</accession>